<dbReference type="SUPFAM" id="SSF49899">
    <property type="entry name" value="Concanavalin A-like lectins/glucanases"/>
    <property type="match status" value="1"/>
</dbReference>
<dbReference type="PROSITE" id="PS51318">
    <property type="entry name" value="TAT"/>
    <property type="match status" value="1"/>
</dbReference>
<evidence type="ECO:0000313" key="3">
    <source>
        <dbReference type="EMBL" id="MFB9948307.1"/>
    </source>
</evidence>
<accession>A0ABV6AEK8</accession>
<evidence type="ECO:0000259" key="2">
    <source>
        <dbReference type="PROSITE" id="PS51762"/>
    </source>
</evidence>
<keyword evidence="4" id="KW-1185">Reference proteome</keyword>
<dbReference type="EMBL" id="JBHMAA010000008">
    <property type="protein sequence ID" value="MFB9948307.1"/>
    <property type="molecule type" value="Genomic_DNA"/>
</dbReference>
<dbReference type="RefSeq" id="WP_377257465.1">
    <property type="nucleotide sequence ID" value="NZ_JBHMAA010000008.1"/>
</dbReference>
<proteinExistence type="inferred from homology"/>
<dbReference type="InterPro" id="IPR000757">
    <property type="entry name" value="Beta-glucanase-like"/>
</dbReference>
<gene>
    <name evidence="3" type="ORF">ACFFP0_05570</name>
</gene>
<dbReference type="Proteomes" id="UP001589692">
    <property type="component" value="Unassembled WGS sequence"/>
</dbReference>
<feature type="domain" description="GH16" evidence="2">
    <location>
        <begin position="55"/>
        <end position="309"/>
    </location>
</feature>
<dbReference type="Gene3D" id="2.60.120.200">
    <property type="match status" value="1"/>
</dbReference>
<evidence type="ECO:0000256" key="1">
    <source>
        <dbReference type="ARBA" id="ARBA00006865"/>
    </source>
</evidence>
<dbReference type="InterPro" id="IPR006311">
    <property type="entry name" value="TAT_signal"/>
</dbReference>
<dbReference type="InterPro" id="IPR013320">
    <property type="entry name" value="ConA-like_dom_sf"/>
</dbReference>
<dbReference type="PROSITE" id="PS51762">
    <property type="entry name" value="GH16_2"/>
    <property type="match status" value="1"/>
</dbReference>
<reference evidence="3 4" key="1">
    <citation type="submission" date="2024-09" db="EMBL/GenBank/DDBJ databases">
        <authorList>
            <person name="Sun Q."/>
            <person name="Mori K."/>
        </authorList>
    </citation>
    <scope>NUCLEOTIDE SEQUENCE [LARGE SCALE GENOMIC DNA]</scope>
    <source>
        <strain evidence="3 4">TBRC 4938</strain>
    </source>
</reference>
<comment type="caution">
    <text evidence="3">The sequence shown here is derived from an EMBL/GenBank/DDBJ whole genome shotgun (WGS) entry which is preliminary data.</text>
</comment>
<protein>
    <submittedName>
        <fullName evidence="3">1,3-beta-glucanase</fullName>
    </submittedName>
</protein>
<comment type="similarity">
    <text evidence="1">Belongs to the glycosyl hydrolase 16 family.</text>
</comment>
<sequence>MTSLLSRRNFVIGSAVSAGIAGGLAYRSSASMEPADPASGLQLVFEDRFGSLDWSVWNAGPKATTFDTGFYGRAAFARDTGEEGFNPYSIVDDANAGDGKALQIAVKFIGQTMNVPNYYGNTHPEFQWISGNIQTARHDGTVTRGWRRGYFEARMLFPKHPLTWPAFWMMNGRSILFPQTSLEIDVVEHKGFEPTTYGAYLHEWGQPGEHHEGTGVPTPVDMTGAYCRYGVLVTDTHCTPYFERRPVIDTKTGMPAKWEITRSAELDANGDVFWPLLTLALRSDVPYPQPLAEQDELASMRVDYLQVYA</sequence>
<name>A0ABV6AEK8_9HYPH</name>
<organism evidence="3 4">
    <name type="scientific">Rhizobium puerariae</name>
    <dbReference type="NCBI Taxonomy" id="1585791"/>
    <lineage>
        <taxon>Bacteria</taxon>
        <taxon>Pseudomonadati</taxon>
        <taxon>Pseudomonadota</taxon>
        <taxon>Alphaproteobacteria</taxon>
        <taxon>Hyphomicrobiales</taxon>
        <taxon>Rhizobiaceae</taxon>
        <taxon>Rhizobium/Agrobacterium group</taxon>
        <taxon>Rhizobium</taxon>
    </lineage>
</organism>
<evidence type="ECO:0000313" key="4">
    <source>
        <dbReference type="Proteomes" id="UP001589692"/>
    </source>
</evidence>